<sequence>MMFKSKLIAFAGALVIAGSSFAGFKAPPVCPNVGNIKVQGVSNAEELMPKFYFAYEISNYDTENTWVFATGPFEGDDSDTALEEANKALRYLSGSPIAEPDEGGWVCLYEMDEEHFAVALQSDSIPSPFKIRRYLSKKH</sequence>
<dbReference type="PATRIC" id="fig|449.7.peg.1821"/>
<proteinExistence type="predicted"/>
<name>A0A0A8UQ28_LEGHA</name>
<organism evidence="2 3">
    <name type="scientific">Legionella hackeliae</name>
    <dbReference type="NCBI Taxonomy" id="449"/>
    <lineage>
        <taxon>Bacteria</taxon>
        <taxon>Pseudomonadati</taxon>
        <taxon>Pseudomonadota</taxon>
        <taxon>Gammaproteobacteria</taxon>
        <taxon>Legionellales</taxon>
        <taxon>Legionellaceae</taxon>
        <taxon>Legionella</taxon>
    </lineage>
</organism>
<dbReference type="Proteomes" id="UP000032803">
    <property type="component" value="Chromosome I"/>
</dbReference>
<dbReference type="EMBL" id="LN681225">
    <property type="protein sequence ID" value="CEK09157.1"/>
    <property type="molecule type" value="Genomic_DNA"/>
</dbReference>
<keyword evidence="3" id="KW-1185">Reference proteome</keyword>
<keyword evidence="1" id="KW-0732">Signal</keyword>
<gene>
    <name evidence="2" type="ORF">LHA_0031</name>
</gene>
<dbReference type="Pfam" id="PF16307">
    <property type="entry name" value="DUF4949"/>
    <property type="match status" value="1"/>
</dbReference>
<dbReference type="RefSeq" id="WP_045104744.1">
    <property type="nucleotide sequence ID" value="NZ_LN681225.1"/>
</dbReference>
<dbReference type="KEGG" id="lha:LHA_0031"/>
<feature type="chain" id="PRO_5009754235" evidence="1">
    <location>
        <begin position="23"/>
        <end position="139"/>
    </location>
</feature>
<evidence type="ECO:0000313" key="3">
    <source>
        <dbReference type="Proteomes" id="UP000032803"/>
    </source>
</evidence>
<dbReference type="AlphaFoldDB" id="A0A0A8UQ28"/>
<evidence type="ECO:0000313" key="2">
    <source>
        <dbReference type="EMBL" id="CEK09157.1"/>
    </source>
</evidence>
<dbReference type="STRING" id="449.LHA_0031"/>
<reference evidence="3" key="1">
    <citation type="submission" date="2014-09" db="EMBL/GenBank/DDBJ databases">
        <authorList>
            <person name="Gomez-Valero L."/>
        </authorList>
    </citation>
    <scope>NUCLEOTIDE SEQUENCE [LARGE SCALE GENOMIC DNA]</scope>
    <source>
        <strain evidence="3">ATCC35250</strain>
    </source>
</reference>
<dbReference type="InterPro" id="IPR032540">
    <property type="entry name" value="DUF4949"/>
</dbReference>
<evidence type="ECO:0000256" key="1">
    <source>
        <dbReference type="SAM" id="SignalP"/>
    </source>
</evidence>
<accession>A0A0A8UQ28</accession>
<dbReference type="HOGENOM" id="CLU_1956840_0_0_6"/>
<protein>
    <submittedName>
        <fullName evidence="2">Hemin binding protein Hbp</fullName>
    </submittedName>
</protein>
<feature type="signal peptide" evidence="1">
    <location>
        <begin position="1"/>
        <end position="22"/>
    </location>
</feature>
<dbReference type="OrthoDB" id="5638967at2"/>